<sequence length="93" mass="10496">MKSATLPPLRVEPEFREKAQSVLREGETLSSFIEEAVRKQVEIRKSQAEFIARGLASLEEAERTGVYYTTEDVLSSMRQKLEAAKAARASKHK</sequence>
<organism evidence="1 2">
    <name type="scientific">Rhizobium rhizogenes</name>
    <name type="common">Agrobacterium rhizogenes</name>
    <dbReference type="NCBI Taxonomy" id="359"/>
    <lineage>
        <taxon>Bacteria</taxon>
        <taxon>Pseudomonadati</taxon>
        <taxon>Pseudomonadota</taxon>
        <taxon>Alphaproteobacteria</taxon>
        <taxon>Hyphomicrobiales</taxon>
        <taxon>Rhizobiaceae</taxon>
        <taxon>Rhizobium/Agrobacterium group</taxon>
        <taxon>Rhizobium</taxon>
    </lineage>
</organism>
<reference evidence="1 2" key="1">
    <citation type="submission" date="2018-04" db="EMBL/GenBank/DDBJ databases">
        <authorList>
            <person name="Hagen T."/>
        </authorList>
    </citation>
    <scope>NUCLEOTIDE SEQUENCE [LARGE SCALE GENOMIC DNA]</scope>
    <source>
        <strain evidence="1 2">TPD7009</strain>
    </source>
</reference>
<name>A0AA92H756_RHIRH</name>
<evidence type="ECO:0000313" key="1">
    <source>
        <dbReference type="EMBL" id="PVE50073.1"/>
    </source>
</evidence>
<dbReference type="RefSeq" id="WP_062438278.1">
    <property type="nucleotide sequence ID" value="NZ_QDFR01000014.1"/>
</dbReference>
<dbReference type="Proteomes" id="UP000244335">
    <property type="component" value="Unassembled WGS sequence"/>
</dbReference>
<proteinExistence type="predicted"/>
<comment type="caution">
    <text evidence="1">The sequence shown here is derived from an EMBL/GenBank/DDBJ whole genome shotgun (WGS) entry which is preliminary data.</text>
</comment>
<dbReference type="AlphaFoldDB" id="A0AA92H756"/>
<protein>
    <submittedName>
        <fullName evidence="1">Prevent-host-death protein</fullName>
    </submittedName>
</protein>
<dbReference type="EMBL" id="QDFR01000014">
    <property type="protein sequence ID" value="PVE50073.1"/>
    <property type="molecule type" value="Genomic_DNA"/>
</dbReference>
<accession>A0AA92H756</accession>
<gene>
    <name evidence="1" type="ORF">DC430_22875</name>
</gene>
<evidence type="ECO:0000313" key="2">
    <source>
        <dbReference type="Proteomes" id="UP000244335"/>
    </source>
</evidence>
<dbReference type="NCBIfam" id="NF041551">
    <property type="entry name" value="YlcI_YnfO_N"/>
    <property type="match status" value="1"/>
</dbReference>